<evidence type="ECO:0000313" key="2">
    <source>
        <dbReference type="Proteomes" id="UP001283361"/>
    </source>
</evidence>
<accession>A0AAE0Y696</accession>
<organism evidence="1 2">
    <name type="scientific">Elysia crispata</name>
    <name type="common">lettuce slug</name>
    <dbReference type="NCBI Taxonomy" id="231223"/>
    <lineage>
        <taxon>Eukaryota</taxon>
        <taxon>Metazoa</taxon>
        <taxon>Spiralia</taxon>
        <taxon>Lophotrochozoa</taxon>
        <taxon>Mollusca</taxon>
        <taxon>Gastropoda</taxon>
        <taxon>Heterobranchia</taxon>
        <taxon>Euthyneura</taxon>
        <taxon>Panpulmonata</taxon>
        <taxon>Sacoglossa</taxon>
        <taxon>Placobranchoidea</taxon>
        <taxon>Plakobranchidae</taxon>
        <taxon>Elysia</taxon>
    </lineage>
</organism>
<protein>
    <submittedName>
        <fullName evidence="1">Uncharacterized protein</fullName>
    </submittedName>
</protein>
<comment type="caution">
    <text evidence="1">The sequence shown here is derived from an EMBL/GenBank/DDBJ whole genome shotgun (WGS) entry which is preliminary data.</text>
</comment>
<keyword evidence="2" id="KW-1185">Reference proteome</keyword>
<dbReference type="Proteomes" id="UP001283361">
    <property type="component" value="Unassembled WGS sequence"/>
</dbReference>
<evidence type="ECO:0000313" key="1">
    <source>
        <dbReference type="EMBL" id="KAK3733626.1"/>
    </source>
</evidence>
<sequence>MWLEMDGQNRSLPEHLHQPEFQEELGSGDASRVRTSYLVSSARLLVTNGFEVETSLYMISRASGSGKTYFVKTLLQFLGSVGTPKPEEVIWCYGMWQSSYQDISDTVIFREGLPIIQSEGNLTFRLLGAGSNAGFNDSAAAGSSGTATPRQFLSESTEIKTVKSPVKPRSKKIFKTVDPILMMEHIFYNPASTGGVCGVANLARGGGVTNKKGTGMAPI</sequence>
<gene>
    <name evidence="1" type="ORF">RRG08_063296</name>
</gene>
<dbReference type="AlphaFoldDB" id="A0AAE0Y696"/>
<dbReference type="EMBL" id="JAWDGP010006887">
    <property type="protein sequence ID" value="KAK3733626.1"/>
    <property type="molecule type" value="Genomic_DNA"/>
</dbReference>
<reference evidence="1" key="1">
    <citation type="journal article" date="2023" name="G3 (Bethesda)">
        <title>A reference genome for the long-term kleptoplast-retaining sea slug Elysia crispata morphotype clarki.</title>
        <authorList>
            <person name="Eastman K.E."/>
            <person name="Pendleton A.L."/>
            <person name="Shaikh M.A."/>
            <person name="Suttiyut T."/>
            <person name="Ogas R."/>
            <person name="Tomko P."/>
            <person name="Gavelis G."/>
            <person name="Widhalm J.R."/>
            <person name="Wisecaver J.H."/>
        </authorList>
    </citation>
    <scope>NUCLEOTIDE SEQUENCE</scope>
    <source>
        <strain evidence="1">ECLA1</strain>
    </source>
</reference>
<proteinExistence type="predicted"/>
<name>A0AAE0Y696_9GAST</name>